<dbReference type="STRING" id="1890364.A0A2P6NRG5"/>
<dbReference type="InterPro" id="IPR000850">
    <property type="entry name" value="Adenylat/UMP-CMP_kin"/>
</dbReference>
<evidence type="ECO:0000256" key="3">
    <source>
        <dbReference type="ARBA" id="ARBA00022777"/>
    </source>
</evidence>
<feature type="signal peptide" evidence="5">
    <location>
        <begin position="1"/>
        <end position="21"/>
    </location>
</feature>
<comment type="similarity">
    <text evidence="4">Belongs to the adenylate kinase family.</text>
</comment>
<dbReference type="OrthoDB" id="439792at2759"/>
<organism evidence="6 7">
    <name type="scientific">Planoprotostelium fungivorum</name>
    <dbReference type="NCBI Taxonomy" id="1890364"/>
    <lineage>
        <taxon>Eukaryota</taxon>
        <taxon>Amoebozoa</taxon>
        <taxon>Evosea</taxon>
        <taxon>Variosea</taxon>
        <taxon>Cavosteliida</taxon>
        <taxon>Cavosteliaceae</taxon>
        <taxon>Planoprotostelium</taxon>
    </lineage>
</organism>
<evidence type="ECO:0000313" key="6">
    <source>
        <dbReference type="EMBL" id="PRP86561.1"/>
    </source>
</evidence>
<keyword evidence="2" id="KW-0547">Nucleotide-binding</keyword>
<dbReference type="HAMAP" id="MF_00235">
    <property type="entry name" value="Adenylate_kinase_Adk"/>
    <property type="match status" value="1"/>
</dbReference>
<dbReference type="Gene3D" id="3.40.50.300">
    <property type="entry name" value="P-loop containing nucleotide triphosphate hydrolases"/>
    <property type="match status" value="1"/>
</dbReference>
<dbReference type="GO" id="GO:0005524">
    <property type="term" value="F:ATP binding"/>
    <property type="evidence" value="ECO:0007669"/>
    <property type="project" value="InterPro"/>
</dbReference>
<dbReference type="FunFam" id="3.40.50.300:FF:000106">
    <property type="entry name" value="Adenylate kinase mitochondrial"/>
    <property type="match status" value="1"/>
</dbReference>
<sequence length="254" mass="28051">MVVFCFRLSFAICPMCGQTVAQGFLPGEQMGAVSARLRANTTDVQEFEEDSRPITAIPTKRNLQVVVLVGPPGCGKGTQAPKIAKRYRLKHLSTGDLLRAEVKSGSSLGIELQGIMQRGELVSDSIIVELVRKVIVAELANGGGVLLDGFPRTLPQARLLTEMVENENVRVNAVFEFRIDDSILMERITGRRIHPASGRSYHIKFNPPREEGIDDITGEPLIVRSDDSAENTTRTKGNFLPWTGRSQWTMSMEK</sequence>
<dbReference type="EMBL" id="MDYQ01000029">
    <property type="protein sequence ID" value="PRP86561.1"/>
    <property type="molecule type" value="Genomic_DNA"/>
</dbReference>
<dbReference type="Pfam" id="PF00406">
    <property type="entry name" value="ADK"/>
    <property type="match status" value="1"/>
</dbReference>
<gene>
    <name evidence="6" type="ORF">PROFUN_05199</name>
</gene>
<dbReference type="Proteomes" id="UP000241769">
    <property type="component" value="Unassembled WGS sequence"/>
</dbReference>
<keyword evidence="7" id="KW-1185">Reference proteome</keyword>
<reference evidence="6 7" key="1">
    <citation type="journal article" date="2018" name="Genome Biol. Evol.">
        <title>Multiple Roots of Fruiting Body Formation in Amoebozoa.</title>
        <authorList>
            <person name="Hillmann F."/>
            <person name="Forbes G."/>
            <person name="Novohradska S."/>
            <person name="Ferling I."/>
            <person name="Riege K."/>
            <person name="Groth M."/>
            <person name="Westermann M."/>
            <person name="Marz M."/>
            <person name="Spaller T."/>
            <person name="Winckler T."/>
            <person name="Schaap P."/>
            <person name="Glockner G."/>
        </authorList>
    </citation>
    <scope>NUCLEOTIDE SEQUENCE [LARGE SCALE GENOMIC DNA]</scope>
    <source>
        <strain evidence="6 7">Jena</strain>
    </source>
</reference>
<dbReference type="NCBIfam" id="TIGR01351">
    <property type="entry name" value="adk"/>
    <property type="match status" value="1"/>
</dbReference>
<evidence type="ECO:0000256" key="4">
    <source>
        <dbReference type="RuleBase" id="RU003330"/>
    </source>
</evidence>
<evidence type="ECO:0000256" key="2">
    <source>
        <dbReference type="ARBA" id="ARBA00022741"/>
    </source>
</evidence>
<keyword evidence="3 4" id="KW-0418">Kinase</keyword>
<dbReference type="SUPFAM" id="SSF52540">
    <property type="entry name" value="P-loop containing nucleoside triphosphate hydrolases"/>
    <property type="match status" value="1"/>
</dbReference>
<dbReference type="PRINTS" id="PR00094">
    <property type="entry name" value="ADENYLTKNASE"/>
</dbReference>
<protein>
    <submittedName>
        <fullName evidence="6">Uncharacterized protein</fullName>
    </submittedName>
</protein>
<keyword evidence="1 4" id="KW-0808">Transferase</keyword>
<dbReference type="PANTHER" id="PTHR23359">
    <property type="entry name" value="NUCLEOTIDE KINASE"/>
    <property type="match status" value="1"/>
</dbReference>
<feature type="chain" id="PRO_5015141927" evidence="5">
    <location>
        <begin position="22"/>
        <end position="254"/>
    </location>
</feature>
<evidence type="ECO:0000256" key="1">
    <source>
        <dbReference type="ARBA" id="ARBA00022679"/>
    </source>
</evidence>
<dbReference type="InterPro" id="IPR027417">
    <property type="entry name" value="P-loop_NTPase"/>
</dbReference>
<name>A0A2P6NRG5_9EUKA</name>
<dbReference type="InterPro" id="IPR033690">
    <property type="entry name" value="Adenylat_kinase_CS"/>
</dbReference>
<keyword evidence="5" id="KW-0732">Signal</keyword>
<dbReference type="CDD" id="cd01428">
    <property type="entry name" value="ADK"/>
    <property type="match status" value="1"/>
</dbReference>
<dbReference type="GO" id="GO:0004017">
    <property type="term" value="F:AMP kinase activity"/>
    <property type="evidence" value="ECO:0007669"/>
    <property type="project" value="InterPro"/>
</dbReference>
<comment type="caution">
    <text evidence="6">The sequence shown here is derived from an EMBL/GenBank/DDBJ whole genome shotgun (WGS) entry which is preliminary data.</text>
</comment>
<dbReference type="InParanoid" id="A0A2P6NRG5"/>
<dbReference type="InterPro" id="IPR006259">
    <property type="entry name" value="Adenyl_kin_sub"/>
</dbReference>
<dbReference type="AlphaFoldDB" id="A0A2P6NRG5"/>
<accession>A0A2P6NRG5</accession>
<proteinExistence type="inferred from homology"/>
<dbReference type="PROSITE" id="PS00113">
    <property type="entry name" value="ADENYLATE_KINASE"/>
    <property type="match status" value="1"/>
</dbReference>
<evidence type="ECO:0000313" key="7">
    <source>
        <dbReference type="Proteomes" id="UP000241769"/>
    </source>
</evidence>
<evidence type="ECO:0000256" key="5">
    <source>
        <dbReference type="SAM" id="SignalP"/>
    </source>
</evidence>